<dbReference type="AlphaFoldDB" id="A0A6A4GKC8"/>
<dbReference type="EMBL" id="ML769903">
    <property type="protein sequence ID" value="KAE9386192.1"/>
    <property type="molecule type" value="Genomic_DNA"/>
</dbReference>
<protein>
    <recommendedName>
        <fullName evidence="1">DUF7587 domain-containing protein</fullName>
    </recommendedName>
</protein>
<evidence type="ECO:0000259" key="1">
    <source>
        <dbReference type="Pfam" id="PF24494"/>
    </source>
</evidence>
<evidence type="ECO:0000313" key="3">
    <source>
        <dbReference type="Proteomes" id="UP000799118"/>
    </source>
</evidence>
<proteinExistence type="predicted"/>
<accession>A0A6A4GKC8</accession>
<name>A0A6A4GKC8_9AGAR</name>
<evidence type="ECO:0000313" key="2">
    <source>
        <dbReference type="EMBL" id="KAE9386192.1"/>
    </source>
</evidence>
<dbReference type="Pfam" id="PF24494">
    <property type="entry name" value="DUF7587"/>
    <property type="match status" value="1"/>
</dbReference>
<dbReference type="InterPro" id="IPR056009">
    <property type="entry name" value="DUF7587"/>
</dbReference>
<feature type="domain" description="DUF7587" evidence="1">
    <location>
        <begin position="23"/>
        <end position="133"/>
    </location>
</feature>
<organism evidence="2 3">
    <name type="scientific">Gymnopus androsaceus JB14</name>
    <dbReference type="NCBI Taxonomy" id="1447944"/>
    <lineage>
        <taxon>Eukaryota</taxon>
        <taxon>Fungi</taxon>
        <taxon>Dikarya</taxon>
        <taxon>Basidiomycota</taxon>
        <taxon>Agaricomycotina</taxon>
        <taxon>Agaricomycetes</taxon>
        <taxon>Agaricomycetidae</taxon>
        <taxon>Agaricales</taxon>
        <taxon>Marasmiineae</taxon>
        <taxon>Omphalotaceae</taxon>
        <taxon>Gymnopus</taxon>
    </lineage>
</organism>
<gene>
    <name evidence="2" type="ORF">BT96DRAFT_928390</name>
</gene>
<keyword evidence="3" id="KW-1185">Reference proteome</keyword>
<dbReference type="OrthoDB" id="3037999at2759"/>
<dbReference type="Proteomes" id="UP000799118">
    <property type="component" value="Unassembled WGS sequence"/>
</dbReference>
<reference evidence="2" key="1">
    <citation type="journal article" date="2019" name="Environ. Microbiol.">
        <title>Fungal ecological strategies reflected in gene transcription - a case study of two litter decomposers.</title>
        <authorList>
            <person name="Barbi F."/>
            <person name="Kohler A."/>
            <person name="Barry K."/>
            <person name="Baskaran P."/>
            <person name="Daum C."/>
            <person name="Fauchery L."/>
            <person name="Ihrmark K."/>
            <person name="Kuo A."/>
            <person name="LaButti K."/>
            <person name="Lipzen A."/>
            <person name="Morin E."/>
            <person name="Grigoriev I.V."/>
            <person name="Henrissat B."/>
            <person name="Lindahl B."/>
            <person name="Martin F."/>
        </authorList>
    </citation>
    <scope>NUCLEOTIDE SEQUENCE</scope>
    <source>
        <strain evidence="2">JB14</strain>
    </source>
</reference>
<sequence length="245" mass="27171">MGTHSGAAFDDHKGFTAQASGLLFDPVGKESAAKEILQNHLKWNNRHIPSPLISASTSAKSKRMAAAFKRRNESVVSIAEILYDPQEHHSVTCYNLCSLAETLGVVIPEHYKDKDEHVFVGFIPLECIVEVRRVSSWTKKNQPSSFSPYIFPKSIIAQCATIAKSTARVSDCGTPSLPAIRKIRVSYRSKTKSQAMMVSLSSVIVPSIAPAKQPSKHAKEAKERAKRTKHCMQELISFRDKSKTY</sequence>